<reference evidence="1 2" key="1">
    <citation type="submission" date="2017-08" db="EMBL/GenBank/DDBJ databases">
        <title>Infants hospitalized years apart are colonized by the same room-sourced microbial strains.</title>
        <authorList>
            <person name="Brooks B."/>
            <person name="Olm M.R."/>
            <person name="Firek B.A."/>
            <person name="Baker R."/>
            <person name="Thomas B.C."/>
            <person name="Morowitz M.J."/>
            <person name="Banfield J.F."/>
        </authorList>
    </citation>
    <scope>NUCLEOTIDE SEQUENCE [LARGE SCALE GENOMIC DNA]</scope>
    <source>
        <strain evidence="1">S2_003_000_R2_11</strain>
    </source>
</reference>
<evidence type="ECO:0000313" key="1">
    <source>
        <dbReference type="EMBL" id="PZR00567.1"/>
    </source>
</evidence>
<dbReference type="AlphaFoldDB" id="A0A2W5SFC6"/>
<comment type="caution">
    <text evidence="1">The sequence shown here is derived from an EMBL/GenBank/DDBJ whole genome shotgun (WGS) entry which is preliminary data.</text>
</comment>
<accession>A0A2W5SFC6</accession>
<protein>
    <recommendedName>
        <fullName evidence="3">Anti-sigma factor</fullName>
    </recommendedName>
</protein>
<evidence type="ECO:0000313" key="2">
    <source>
        <dbReference type="Proteomes" id="UP000248975"/>
    </source>
</evidence>
<evidence type="ECO:0008006" key="3">
    <source>
        <dbReference type="Google" id="ProtNLM"/>
    </source>
</evidence>
<gene>
    <name evidence="1" type="ORF">DI533_08440</name>
</gene>
<sequence length="252" mass="27452">MTDTGNITEAELIALHSGEPSAMGDADLQRRIAADPEAQALLAEWRRQDGLLADLFGPVAVEPIPDRLRDVLRRADRVWPDRTFRRAAIACALVLSGLMGWWLGKSSTPDLAAVMLASAAQQAHATYVVEVVHPIEVAASDSKHLTTWLSKRVDRSLNLPDFFSFGFNLLGGRVVPSDKGPAALLMYEDDKGRRITLFIENGGNQESAMLYTAGDQTGTFSWVDEGLGCALTGDLPRDALRDIAMSAYEQLI</sequence>
<dbReference type="EMBL" id="QFQS01000001">
    <property type="protein sequence ID" value="PZR00567.1"/>
    <property type="molecule type" value="Genomic_DNA"/>
</dbReference>
<name>A0A2W5SFC6_CERSP</name>
<proteinExistence type="predicted"/>
<dbReference type="Proteomes" id="UP000248975">
    <property type="component" value="Unassembled WGS sequence"/>
</dbReference>
<organism evidence="1 2">
    <name type="scientific">Cereibacter sphaeroides</name>
    <name type="common">Rhodobacter sphaeroides</name>
    <dbReference type="NCBI Taxonomy" id="1063"/>
    <lineage>
        <taxon>Bacteria</taxon>
        <taxon>Pseudomonadati</taxon>
        <taxon>Pseudomonadota</taxon>
        <taxon>Alphaproteobacteria</taxon>
        <taxon>Rhodobacterales</taxon>
        <taxon>Paracoccaceae</taxon>
        <taxon>Cereibacter</taxon>
    </lineage>
</organism>